<evidence type="ECO:0000256" key="4">
    <source>
        <dbReference type="ARBA" id="ARBA00022519"/>
    </source>
</evidence>
<protein>
    <submittedName>
        <fullName evidence="11">TRAP transporter small permease subunit</fullName>
    </submittedName>
</protein>
<evidence type="ECO:0000313" key="11">
    <source>
        <dbReference type="EMBL" id="UUI02967.1"/>
    </source>
</evidence>
<feature type="transmembrane region" description="Helical" evidence="9">
    <location>
        <begin position="91"/>
        <end position="111"/>
    </location>
</feature>
<proteinExistence type="inferred from homology"/>
<comment type="subcellular location">
    <subcellularLocation>
        <location evidence="1">Cell inner membrane</location>
        <topology evidence="1">Multi-pass membrane protein</topology>
    </subcellularLocation>
</comment>
<keyword evidence="5 9" id="KW-0812">Transmembrane</keyword>
<dbReference type="PANTHER" id="PTHR35011">
    <property type="entry name" value="2,3-DIKETO-L-GULONATE TRAP TRANSPORTER SMALL PERMEASE PROTEIN YIAM"/>
    <property type="match status" value="1"/>
</dbReference>
<evidence type="ECO:0000256" key="6">
    <source>
        <dbReference type="ARBA" id="ARBA00022989"/>
    </source>
</evidence>
<keyword evidence="7 9" id="KW-0472">Membrane</keyword>
<feature type="transmembrane region" description="Helical" evidence="9">
    <location>
        <begin position="47"/>
        <end position="65"/>
    </location>
</feature>
<reference evidence="11" key="1">
    <citation type="submission" date="2022-07" db="EMBL/GenBank/DDBJ databases">
        <title>FELIX.</title>
        <authorList>
            <person name="Wan K.H."/>
            <person name="Park S."/>
            <person name="Lawrence Q."/>
            <person name="Eichenberger J.P."/>
            <person name="Booth B.W."/>
            <person name="Piaggio A.J."/>
            <person name="Chandler J.C."/>
            <person name="Franklin A.B."/>
            <person name="Celniker S.E."/>
        </authorList>
    </citation>
    <scope>NUCLEOTIDE SEQUENCE</scope>
    <source>
        <strain evidence="11">QA-1986 374</strain>
    </source>
</reference>
<evidence type="ECO:0000256" key="9">
    <source>
        <dbReference type="SAM" id="Phobius"/>
    </source>
</evidence>
<organism evidence="11 12">
    <name type="scientific">Oceanobacillus jeddahense</name>
    <dbReference type="NCBI Taxonomy" id="1462527"/>
    <lineage>
        <taxon>Bacteria</taxon>
        <taxon>Bacillati</taxon>
        <taxon>Bacillota</taxon>
        <taxon>Bacilli</taxon>
        <taxon>Bacillales</taxon>
        <taxon>Bacillaceae</taxon>
        <taxon>Oceanobacillus</taxon>
    </lineage>
</organism>
<sequence>MFSKIIQGLTKVADVFSVLMMILLAVTLFIGVLTRYVFSFSIPELEVVRNFCLIWMVFIGSALAVKEKLHLDIDIFSDYLSERLNSWRIRIVYLLTFFGIGILIFIGVAAFESGLNRMELVPIRFLSEQPSLVYYYSSFLVGSVLMLLFHLLNIRDLLGRNEVGKK</sequence>
<dbReference type="Proteomes" id="UP001059773">
    <property type="component" value="Chromosome"/>
</dbReference>
<dbReference type="EMBL" id="CP101914">
    <property type="protein sequence ID" value="UUI02967.1"/>
    <property type="molecule type" value="Genomic_DNA"/>
</dbReference>
<evidence type="ECO:0000256" key="1">
    <source>
        <dbReference type="ARBA" id="ARBA00004429"/>
    </source>
</evidence>
<name>A0ABY5JU13_9BACI</name>
<keyword evidence="3" id="KW-1003">Cell membrane</keyword>
<evidence type="ECO:0000256" key="5">
    <source>
        <dbReference type="ARBA" id="ARBA00022692"/>
    </source>
</evidence>
<keyword evidence="4" id="KW-0997">Cell inner membrane</keyword>
<gene>
    <name evidence="11" type="ORF">NP439_23550</name>
</gene>
<evidence type="ECO:0000256" key="7">
    <source>
        <dbReference type="ARBA" id="ARBA00023136"/>
    </source>
</evidence>
<comment type="similarity">
    <text evidence="8">Belongs to the TRAP transporter small permease family.</text>
</comment>
<evidence type="ECO:0000256" key="3">
    <source>
        <dbReference type="ARBA" id="ARBA00022475"/>
    </source>
</evidence>
<dbReference type="RefSeq" id="WP_256708153.1">
    <property type="nucleotide sequence ID" value="NZ_CP101914.1"/>
</dbReference>
<feature type="transmembrane region" description="Helical" evidence="9">
    <location>
        <begin position="12"/>
        <end position="35"/>
    </location>
</feature>
<keyword evidence="6 9" id="KW-1133">Transmembrane helix</keyword>
<evidence type="ECO:0000256" key="2">
    <source>
        <dbReference type="ARBA" id="ARBA00022448"/>
    </source>
</evidence>
<evidence type="ECO:0000256" key="8">
    <source>
        <dbReference type="ARBA" id="ARBA00038436"/>
    </source>
</evidence>
<keyword evidence="2" id="KW-0813">Transport</keyword>
<keyword evidence="12" id="KW-1185">Reference proteome</keyword>
<feature type="transmembrane region" description="Helical" evidence="9">
    <location>
        <begin position="131"/>
        <end position="152"/>
    </location>
</feature>
<feature type="domain" description="Tripartite ATP-independent periplasmic transporters DctQ component" evidence="10">
    <location>
        <begin position="25"/>
        <end position="158"/>
    </location>
</feature>
<evidence type="ECO:0000259" key="10">
    <source>
        <dbReference type="Pfam" id="PF04290"/>
    </source>
</evidence>
<dbReference type="InterPro" id="IPR007387">
    <property type="entry name" value="TRAP_DctQ"/>
</dbReference>
<dbReference type="InterPro" id="IPR055348">
    <property type="entry name" value="DctQ"/>
</dbReference>
<accession>A0ABY5JU13</accession>
<dbReference type="Pfam" id="PF04290">
    <property type="entry name" value="DctQ"/>
    <property type="match status" value="1"/>
</dbReference>
<evidence type="ECO:0000313" key="12">
    <source>
        <dbReference type="Proteomes" id="UP001059773"/>
    </source>
</evidence>